<feature type="compositionally biased region" description="Polar residues" evidence="2">
    <location>
        <begin position="14"/>
        <end position="27"/>
    </location>
</feature>
<feature type="compositionally biased region" description="Basic and acidic residues" evidence="2">
    <location>
        <begin position="56"/>
        <end position="67"/>
    </location>
</feature>
<dbReference type="AlphaFoldDB" id="A0AA36BUP9"/>
<evidence type="ECO:0000313" key="4">
    <source>
        <dbReference type="Proteomes" id="UP001162480"/>
    </source>
</evidence>
<dbReference type="GO" id="GO:0009966">
    <property type="term" value="P:regulation of signal transduction"/>
    <property type="evidence" value="ECO:0007669"/>
    <property type="project" value="InterPro"/>
</dbReference>
<keyword evidence="3" id="KW-0650">Protein phosphatase inhibitor</keyword>
<evidence type="ECO:0000313" key="3">
    <source>
        <dbReference type="EMBL" id="CAI9740958.1"/>
    </source>
</evidence>
<evidence type="ECO:0000256" key="2">
    <source>
        <dbReference type="SAM" id="MobiDB-lite"/>
    </source>
</evidence>
<comment type="similarity">
    <text evidence="1">Belongs to the protein phosphatase inhibitor 2 family.</text>
</comment>
<dbReference type="Pfam" id="PF04979">
    <property type="entry name" value="IPP-2"/>
    <property type="match status" value="1"/>
</dbReference>
<feature type="compositionally biased region" description="Basic and acidic residues" evidence="2">
    <location>
        <begin position="111"/>
        <end position="120"/>
    </location>
</feature>
<proteinExistence type="inferred from homology"/>
<sequence>MATDEKRPKKGILKNSSSFDKPDQTSVDLHGASSRVQGRKETKWDEMNILATHHPPGKDYGHMKVDEPPTPYARLSDQEDDDEECSTSKAKSKKGKQRSFDATEELNPTDLIERLQDSRAAKVLSNDSEGSSEEETETEEMKQQHLLFEKKRKLHYNEYQAVLLAKKLMEEEEEDEDDEAADNE</sequence>
<accession>A0AA36BUP9</accession>
<evidence type="ECO:0000256" key="1">
    <source>
        <dbReference type="ARBA" id="ARBA00005472"/>
    </source>
</evidence>
<name>A0AA36BUP9_OCTVU</name>
<protein>
    <submittedName>
        <fullName evidence="3">Protein phosphatase inhibitor 2-like</fullName>
    </submittedName>
</protein>
<gene>
    <name evidence="3" type="ORF">OCTVUL_1B008901</name>
</gene>
<dbReference type="Gene3D" id="6.10.250.1050">
    <property type="match status" value="2"/>
</dbReference>
<dbReference type="InterPro" id="IPR007062">
    <property type="entry name" value="PPI-2"/>
</dbReference>
<dbReference type="Proteomes" id="UP001162480">
    <property type="component" value="Chromosome 25"/>
</dbReference>
<keyword evidence="4" id="KW-1185">Reference proteome</keyword>
<reference evidence="3" key="1">
    <citation type="submission" date="2023-08" db="EMBL/GenBank/DDBJ databases">
        <authorList>
            <person name="Alioto T."/>
            <person name="Alioto T."/>
            <person name="Gomez Garrido J."/>
        </authorList>
    </citation>
    <scope>NUCLEOTIDE SEQUENCE</scope>
</reference>
<organism evidence="3 4">
    <name type="scientific">Octopus vulgaris</name>
    <name type="common">Common octopus</name>
    <dbReference type="NCBI Taxonomy" id="6645"/>
    <lineage>
        <taxon>Eukaryota</taxon>
        <taxon>Metazoa</taxon>
        <taxon>Spiralia</taxon>
        <taxon>Lophotrochozoa</taxon>
        <taxon>Mollusca</taxon>
        <taxon>Cephalopoda</taxon>
        <taxon>Coleoidea</taxon>
        <taxon>Octopodiformes</taxon>
        <taxon>Octopoda</taxon>
        <taxon>Incirrata</taxon>
        <taxon>Octopodidae</taxon>
        <taxon>Octopus</taxon>
    </lineage>
</organism>
<feature type="region of interest" description="Disordered" evidence="2">
    <location>
        <begin position="1"/>
        <end position="144"/>
    </location>
</feature>
<dbReference type="PANTHER" id="PTHR12398">
    <property type="entry name" value="PROTEIN PHOSPHATASE INHIBITOR"/>
    <property type="match status" value="1"/>
</dbReference>
<dbReference type="EMBL" id="OX597838">
    <property type="protein sequence ID" value="CAI9740958.1"/>
    <property type="molecule type" value="Genomic_DNA"/>
</dbReference>
<dbReference type="GO" id="GO:0004864">
    <property type="term" value="F:protein phosphatase inhibitor activity"/>
    <property type="evidence" value="ECO:0007669"/>
    <property type="project" value="InterPro"/>
</dbReference>
<dbReference type="PANTHER" id="PTHR12398:SF20">
    <property type="entry name" value="PROTEIN PHOSPHATASE 1 REGULATORY INHIBITOR SUBUNIT 2"/>
    <property type="match status" value="1"/>
</dbReference>